<evidence type="ECO:0000313" key="3">
    <source>
        <dbReference type="Proteomes" id="UP001277471"/>
    </source>
</evidence>
<reference evidence="2 3" key="1">
    <citation type="submission" date="2023-11" db="EMBL/GenBank/DDBJ databases">
        <title>MicrobeMod: A computational toolkit for identifying prokaryotic methylation and restriction-modification with nanopore sequencing.</title>
        <authorList>
            <person name="Crits-Christoph A."/>
            <person name="Kang S.C."/>
            <person name="Lee H."/>
            <person name="Ostrov N."/>
        </authorList>
    </citation>
    <scope>NUCLEOTIDE SEQUENCE [LARGE SCALE GENOMIC DNA]</scope>
    <source>
        <strain evidence="2 3">ATCC 29145</strain>
    </source>
</reference>
<accession>A0ABU4NY83</accession>
<sequence length="55" mass="6310">MNQKKLRRLHTEEKLSPQSRPTFGPHNLVSTFAVLPHFAWIRLMTLEPAPSGDPM</sequence>
<name>A0ABU4NY83_AZOBR</name>
<dbReference type="EMBL" id="JAWXYC010000001">
    <property type="protein sequence ID" value="MDX5949849.1"/>
    <property type="molecule type" value="Genomic_DNA"/>
</dbReference>
<dbReference type="RefSeq" id="WP_155903687.1">
    <property type="nucleotide sequence ID" value="NZ_CP032342.1"/>
</dbReference>
<evidence type="ECO:0000256" key="1">
    <source>
        <dbReference type="SAM" id="MobiDB-lite"/>
    </source>
</evidence>
<comment type="caution">
    <text evidence="2">The sequence shown here is derived from an EMBL/GenBank/DDBJ whole genome shotgun (WGS) entry which is preliminary data.</text>
</comment>
<keyword evidence="3" id="KW-1185">Reference proteome</keyword>
<dbReference type="GeneID" id="56453681"/>
<organism evidence="2 3">
    <name type="scientific">Azospirillum brasilense</name>
    <dbReference type="NCBI Taxonomy" id="192"/>
    <lineage>
        <taxon>Bacteria</taxon>
        <taxon>Pseudomonadati</taxon>
        <taxon>Pseudomonadota</taxon>
        <taxon>Alphaproteobacteria</taxon>
        <taxon>Rhodospirillales</taxon>
        <taxon>Azospirillaceae</taxon>
        <taxon>Azospirillum</taxon>
    </lineage>
</organism>
<protein>
    <submittedName>
        <fullName evidence="2">Uncharacterized protein</fullName>
    </submittedName>
</protein>
<proteinExistence type="predicted"/>
<gene>
    <name evidence="2" type="ORF">SIM66_01310</name>
</gene>
<feature type="region of interest" description="Disordered" evidence="1">
    <location>
        <begin position="1"/>
        <end position="23"/>
    </location>
</feature>
<evidence type="ECO:0000313" key="2">
    <source>
        <dbReference type="EMBL" id="MDX5949849.1"/>
    </source>
</evidence>
<dbReference type="Proteomes" id="UP001277471">
    <property type="component" value="Unassembled WGS sequence"/>
</dbReference>